<dbReference type="Gene3D" id="3.40.50.150">
    <property type="entry name" value="Vaccinia Virus protein VP39"/>
    <property type="match status" value="1"/>
</dbReference>
<feature type="domain" description="O-methyltransferase dimerisation" evidence="5">
    <location>
        <begin position="43"/>
        <end position="111"/>
    </location>
</feature>
<dbReference type="Gene3D" id="1.10.10.10">
    <property type="entry name" value="Winged helix-like DNA-binding domain superfamily/Winged helix DNA-binding domain"/>
    <property type="match status" value="1"/>
</dbReference>
<keyword evidence="7" id="KW-1185">Reference proteome</keyword>
<name>A0ABR4GAL8_9EURO</name>
<dbReference type="Pfam" id="PF00891">
    <property type="entry name" value="Methyltransf_2"/>
    <property type="match status" value="1"/>
</dbReference>
<dbReference type="InterPro" id="IPR001077">
    <property type="entry name" value="COMT_C"/>
</dbReference>
<protein>
    <submittedName>
        <fullName evidence="6">S-adenosyl-L-methionine-dependent methyltransferase</fullName>
    </submittedName>
</protein>
<comment type="caution">
    <text evidence="6">The sequence shown here is derived from an EMBL/GenBank/DDBJ whole genome shotgun (WGS) entry which is preliminary data.</text>
</comment>
<organism evidence="6 7">
    <name type="scientific">Aspergillus keveii</name>
    <dbReference type="NCBI Taxonomy" id="714993"/>
    <lineage>
        <taxon>Eukaryota</taxon>
        <taxon>Fungi</taxon>
        <taxon>Dikarya</taxon>
        <taxon>Ascomycota</taxon>
        <taxon>Pezizomycotina</taxon>
        <taxon>Eurotiomycetes</taxon>
        <taxon>Eurotiomycetidae</taxon>
        <taxon>Eurotiales</taxon>
        <taxon>Aspergillaceae</taxon>
        <taxon>Aspergillus</taxon>
        <taxon>Aspergillus subgen. Nidulantes</taxon>
    </lineage>
</organism>
<evidence type="ECO:0000256" key="1">
    <source>
        <dbReference type="ARBA" id="ARBA00022603"/>
    </source>
</evidence>
<evidence type="ECO:0000256" key="3">
    <source>
        <dbReference type="ARBA" id="ARBA00022691"/>
    </source>
</evidence>
<dbReference type="Pfam" id="PF08100">
    <property type="entry name" value="Dimerisation"/>
    <property type="match status" value="1"/>
</dbReference>
<dbReference type="SUPFAM" id="SSF46785">
    <property type="entry name" value="Winged helix' DNA-binding domain"/>
    <property type="match status" value="1"/>
</dbReference>
<evidence type="ECO:0000313" key="7">
    <source>
        <dbReference type="Proteomes" id="UP001610563"/>
    </source>
</evidence>
<dbReference type="GO" id="GO:0032259">
    <property type="term" value="P:methylation"/>
    <property type="evidence" value="ECO:0007669"/>
    <property type="project" value="UniProtKB-KW"/>
</dbReference>
<dbReference type="GO" id="GO:0008168">
    <property type="term" value="F:methyltransferase activity"/>
    <property type="evidence" value="ECO:0007669"/>
    <property type="project" value="UniProtKB-KW"/>
</dbReference>
<dbReference type="InterPro" id="IPR036390">
    <property type="entry name" value="WH_DNA-bd_sf"/>
</dbReference>
<dbReference type="PIRSF" id="PIRSF005739">
    <property type="entry name" value="O-mtase"/>
    <property type="match status" value="1"/>
</dbReference>
<evidence type="ECO:0000313" key="6">
    <source>
        <dbReference type="EMBL" id="KAL2796057.1"/>
    </source>
</evidence>
<keyword evidence="1 6" id="KW-0489">Methyltransferase</keyword>
<dbReference type="PANTHER" id="PTHR43712:SF2">
    <property type="entry name" value="O-METHYLTRANSFERASE CICE"/>
    <property type="match status" value="1"/>
</dbReference>
<feature type="domain" description="O-methyltransferase C-terminal" evidence="4">
    <location>
        <begin position="160"/>
        <end position="360"/>
    </location>
</feature>
<evidence type="ECO:0000256" key="2">
    <source>
        <dbReference type="ARBA" id="ARBA00022679"/>
    </source>
</evidence>
<gene>
    <name evidence="6" type="ORF">BJX66DRAFT_144570</name>
</gene>
<keyword evidence="2" id="KW-0808">Transferase</keyword>
<evidence type="ECO:0000259" key="4">
    <source>
        <dbReference type="Pfam" id="PF00891"/>
    </source>
</evidence>
<dbReference type="Proteomes" id="UP001610563">
    <property type="component" value="Unassembled WGS sequence"/>
</dbReference>
<dbReference type="InterPro" id="IPR029063">
    <property type="entry name" value="SAM-dependent_MTases_sf"/>
</dbReference>
<evidence type="ECO:0000259" key="5">
    <source>
        <dbReference type="Pfam" id="PF08100"/>
    </source>
</evidence>
<dbReference type="InterPro" id="IPR036388">
    <property type="entry name" value="WH-like_DNA-bd_sf"/>
</dbReference>
<sequence>MDDIIVQIRALASGADAAGRAKLQNALREVLSELESPRDFLVQLFNAHLNIATVRLAIDLGLFKLLSSQRQEWYVEEMAEKLGASPQVLERIVRYLASTGIIGEDGPGIFRANKITHILSDQKAEAFVHHAFDICGPALQAFPDFFRETKYADITSNTSTPFQKAFDTDLTSFAWISQHPEHLDAMQQVMTAFRSSEWFADFELFEKEALATVQGSRRVFFVDVGGGHGHQCIEVRNKFPNLEGQLVLQDLPEVFDGLADIPGVKIEACDFFRPQTVKGAKYYYLRRILHDWPDSLCVKILQRLRYAMASDSKILIDEIVLPGSKIPWQSAMADLMMMITMGGKERSKEQWIGLVEQSGLQVEHIHKYDGESIFNSVVVLGLDQISLRPSR</sequence>
<proteinExistence type="predicted"/>
<dbReference type="InterPro" id="IPR012967">
    <property type="entry name" value="COMT_dimerisation"/>
</dbReference>
<dbReference type="PROSITE" id="PS51683">
    <property type="entry name" value="SAM_OMT_II"/>
    <property type="match status" value="1"/>
</dbReference>
<reference evidence="6 7" key="1">
    <citation type="submission" date="2024-07" db="EMBL/GenBank/DDBJ databases">
        <title>Section-level genome sequencing and comparative genomics of Aspergillus sections Usti and Cavernicolus.</title>
        <authorList>
            <consortium name="Lawrence Berkeley National Laboratory"/>
            <person name="Nybo J.L."/>
            <person name="Vesth T.C."/>
            <person name="Theobald S."/>
            <person name="Frisvad J.C."/>
            <person name="Larsen T.O."/>
            <person name="Kjaerboelling I."/>
            <person name="Rothschild-Mancinelli K."/>
            <person name="Lyhne E.K."/>
            <person name="Kogle M.E."/>
            <person name="Barry K."/>
            <person name="Clum A."/>
            <person name="Na H."/>
            <person name="Ledsgaard L."/>
            <person name="Lin J."/>
            <person name="Lipzen A."/>
            <person name="Kuo A."/>
            <person name="Riley R."/>
            <person name="Mondo S."/>
            <person name="Labutti K."/>
            <person name="Haridas S."/>
            <person name="Pangalinan J."/>
            <person name="Salamov A.A."/>
            <person name="Simmons B.A."/>
            <person name="Magnuson J.K."/>
            <person name="Chen J."/>
            <person name="Drula E."/>
            <person name="Henrissat B."/>
            <person name="Wiebenga A."/>
            <person name="Lubbers R.J."/>
            <person name="Gomes A.C."/>
            <person name="Makela M.R."/>
            <person name="Stajich J."/>
            <person name="Grigoriev I.V."/>
            <person name="Mortensen U.H."/>
            <person name="De Vries R.P."/>
            <person name="Baker S.E."/>
            <person name="Andersen M.R."/>
        </authorList>
    </citation>
    <scope>NUCLEOTIDE SEQUENCE [LARGE SCALE GENOMIC DNA]</scope>
    <source>
        <strain evidence="6 7">CBS 209.92</strain>
    </source>
</reference>
<keyword evidence="3" id="KW-0949">S-adenosyl-L-methionine</keyword>
<dbReference type="EMBL" id="JBFTWV010000029">
    <property type="protein sequence ID" value="KAL2796057.1"/>
    <property type="molecule type" value="Genomic_DNA"/>
</dbReference>
<dbReference type="SUPFAM" id="SSF53335">
    <property type="entry name" value="S-adenosyl-L-methionine-dependent methyltransferases"/>
    <property type="match status" value="1"/>
</dbReference>
<dbReference type="PANTHER" id="PTHR43712">
    <property type="entry name" value="PUTATIVE (AFU_ORTHOLOGUE AFUA_4G14580)-RELATED"/>
    <property type="match status" value="1"/>
</dbReference>
<dbReference type="InterPro" id="IPR016461">
    <property type="entry name" value="COMT-like"/>
</dbReference>
<accession>A0ABR4GAL8</accession>